<dbReference type="AlphaFoldDB" id="A0A4P9ZZE4"/>
<gene>
    <name evidence="2" type="ORF">BJ085DRAFT_29972</name>
</gene>
<organism evidence="2 3">
    <name type="scientific">Dimargaris cristalligena</name>
    <dbReference type="NCBI Taxonomy" id="215637"/>
    <lineage>
        <taxon>Eukaryota</taxon>
        <taxon>Fungi</taxon>
        <taxon>Fungi incertae sedis</taxon>
        <taxon>Zoopagomycota</taxon>
        <taxon>Kickxellomycotina</taxon>
        <taxon>Dimargaritomycetes</taxon>
        <taxon>Dimargaritales</taxon>
        <taxon>Dimargaritaceae</taxon>
        <taxon>Dimargaris</taxon>
    </lineage>
</organism>
<dbReference type="Proteomes" id="UP000268162">
    <property type="component" value="Unassembled WGS sequence"/>
</dbReference>
<dbReference type="STRING" id="215637.A0A4P9ZZE4"/>
<feature type="compositionally biased region" description="Low complexity" evidence="1">
    <location>
        <begin position="29"/>
        <end position="39"/>
    </location>
</feature>
<dbReference type="GO" id="GO:0042795">
    <property type="term" value="P:snRNA transcription by RNA polymerase II"/>
    <property type="evidence" value="ECO:0007669"/>
    <property type="project" value="TreeGrafter"/>
</dbReference>
<evidence type="ECO:0000313" key="2">
    <source>
        <dbReference type="EMBL" id="RKP39077.1"/>
    </source>
</evidence>
<reference evidence="3" key="1">
    <citation type="journal article" date="2018" name="Nat. Microbiol.">
        <title>Leveraging single-cell genomics to expand the fungal tree of life.</title>
        <authorList>
            <person name="Ahrendt S.R."/>
            <person name="Quandt C.A."/>
            <person name="Ciobanu D."/>
            <person name="Clum A."/>
            <person name="Salamov A."/>
            <person name="Andreopoulos B."/>
            <person name="Cheng J.F."/>
            <person name="Woyke T."/>
            <person name="Pelin A."/>
            <person name="Henrissat B."/>
            <person name="Reynolds N.K."/>
            <person name="Benny G.L."/>
            <person name="Smith M.E."/>
            <person name="James T.Y."/>
            <person name="Grigoriev I.V."/>
        </authorList>
    </citation>
    <scope>NUCLEOTIDE SEQUENCE [LARGE SCALE GENOMIC DNA]</scope>
    <source>
        <strain evidence="3">RSA 468</strain>
    </source>
</reference>
<evidence type="ECO:0000256" key="1">
    <source>
        <dbReference type="SAM" id="MobiDB-lite"/>
    </source>
</evidence>
<feature type="region of interest" description="Disordered" evidence="1">
    <location>
        <begin position="29"/>
        <end position="53"/>
    </location>
</feature>
<accession>A0A4P9ZZE4</accession>
<protein>
    <submittedName>
        <fullName evidence="2">Small nuclear RNA activating complex, subunit SNAP43-domain-containing protein</fullName>
    </submittedName>
</protein>
<dbReference type="GO" id="GO:0042796">
    <property type="term" value="P:snRNA transcription by RNA polymerase III"/>
    <property type="evidence" value="ECO:0007669"/>
    <property type="project" value="TreeGrafter"/>
</dbReference>
<dbReference type="GO" id="GO:0043565">
    <property type="term" value="F:sequence-specific DNA binding"/>
    <property type="evidence" value="ECO:0007669"/>
    <property type="project" value="TreeGrafter"/>
</dbReference>
<dbReference type="PANTHER" id="PTHR15131:SF3">
    <property type="entry name" value="SNRNA-ACTIVATING PROTEIN COMPLEX SUBUNIT 1"/>
    <property type="match status" value="1"/>
</dbReference>
<dbReference type="EMBL" id="ML002300">
    <property type="protein sequence ID" value="RKP39077.1"/>
    <property type="molecule type" value="Genomic_DNA"/>
</dbReference>
<name>A0A4P9ZZE4_9FUNG</name>
<dbReference type="Pfam" id="PF09808">
    <property type="entry name" value="SNAPC1"/>
    <property type="match status" value="1"/>
</dbReference>
<sequence length="345" mass="38265">MHADWESNQVGHNNIFHALLPQEIVTMRPDSSASAGAKPKPAPKKRNPLPEDQLPNQYFVDIGQKAQRLDALETDVAQLMNEFRRIYRPDFEPYRETWRQLNFSAIHFACVEKTGREPFMQNLYLKIFNFLPPNPVHETILGVLYALYLLYSTQPKLFDLVPIPIDLRLANILEDFHEYCIDNDWGDAIYVYSLLQNKGAFAISSVVNPVPGVIASNHCSREYLTGNQLLQLKNKILASSLHQATVGPANLSSRLKGVVPLALLRPQAGGVGANTNDESSALDELRKTAEAYQALKVSLTPTAAAHQASRKLSLITFGTCPPNPGESSSGYGHRLFPPAAFGFAL</sequence>
<dbReference type="GO" id="GO:0019185">
    <property type="term" value="C:snRNA-activating protein complex"/>
    <property type="evidence" value="ECO:0007669"/>
    <property type="project" value="TreeGrafter"/>
</dbReference>
<dbReference type="InterPro" id="IPR019188">
    <property type="entry name" value="SNAPC1"/>
</dbReference>
<proteinExistence type="predicted"/>
<keyword evidence="3" id="KW-1185">Reference proteome</keyword>
<evidence type="ECO:0000313" key="3">
    <source>
        <dbReference type="Proteomes" id="UP000268162"/>
    </source>
</evidence>
<dbReference type="PANTHER" id="PTHR15131">
    <property type="entry name" value="SMALL NUCLEAR RNA ACTIVATING COMPLEX, POLYPEPTIDE 1"/>
    <property type="match status" value="1"/>
</dbReference>